<reference evidence="4 5" key="1">
    <citation type="journal article" date="2016" name="Nat. Commun.">
        <title>Thousands of microbial genomes shed light on interconnected biogeochemical processes in an aquifer system.</title>
        <authorList>
            <person name="Anantharaman K."/>
            <person name="Brown C.T."/>
            <person name="Hug L.A."/>
            <person name="Sharon I."/>
            <person name="Castelle C.J."/>
            <person name="Probst A.J."/>
            <person name="Thomas B.C."/>
            <person name="Singh A."/>
            <person name="Wilkins M.J."/>
            <person name="Karaoz U."/>
            <person name="Brodie E.L."/>
            <person name="Williams K.H."/>
            <person name="Hubbard S.S."/>
            <person name="Banfield J.F."/>
        </authorList>
    </citation>
    <scope>NUCLEOTIDE SEQUENCE [LARGE SCALE GENOMIC DNA]</scope>
</reference>
<dbReference type="InterPro" id="IPR015797">
    <property type="entry name" value="NUDIX_hydrolase-like_dom_sf"/>
</dbReference>
<dbReference type="AlphaFoldDB" id="A0A1G2C920"/>
<name>A0A1G2C920_9BACT</name>
<dbReference type="InterPro" id="IPR000086">
    <property type="entry name" value="NUDIX_hydrolase_dom"/>
</dbReference>
<comment type="caution">
    <text evidence="4">The sequence shown here is derived from an EMBL/GenBank/DDBJ whole genome shotgun (WGS) entry which is preliminary data.</text>
</comment>
<accession>A0A1G2C920</accession>
<comment type="cofactor">
    <cofactor evidence="1">
        <name>Mg(2+)</name>
        <dbReference type="ChEBI" id="CHEBI:18420"/>
    </cofactor>
</comment>
<evidence type="ECO:0000313" key="4">
    <source>
        <dbReference type="EMBL" id="OGY97872.1"/>
    </source>
</evidence>
<dbReference type="PROSITE" id="PS51462">
    <property type="entry name" value="NUDIX"/>
    <property type="match status" value="1"/>
</dbReference>
<dbReference type="SUPFAM" id="SSF55811">
    <property type="entry name" value="Nudix"/>
    <property type="match status" value="1"/>
</dbReference>
<dbReference type="GO" id="GO:0016787">
    <property type="term" value="F:hydrolase activity"/>
    <property type="evidence" value="ECO:0007669"/>
    <property type="project" value="UniProtKB-KW"/>
</dbReference>
<evidence type="ECO:0000259" key="3">
    <source>
        <dbReference type="PROSITE" id="PS51462"/>
    </source>
</evidence>
<sequence>MKEDQVFYVGQKAFIDKDSQILVLNDSLNGELDFPGGKIQEGEFDFSKALKREVREETGLEIEVGDPFCVWHWRLPPYHKNSNRLVFLVGYRCKYVSGEVKLSDEHNGHRWVSVADYREVDDQSDYFGALEKYFNLARK</sequence>
<keyword evidence="2" id="KW-0378">Hydrolase</keyword>
<dbReference type="STRING" id="1798647.A2855_02250"/>
<feature type="domain" description="Nudix hydrolase" evidence="3">
    <location>
        <begin position="4"/>
        <end position="134"/>
    </location>
</feature>
<evidence type="ECO:0000256" key="2">
    <source>
        <dbReference type="ARBA" id="ARBA00022801"/>
    </source>
</evidence>
<evidence type="ECO:0000313" key="5">
    <source>
        <dbReference type="Proteomes" id="UP000179059"/>
    </source>
</evidence>
<proteinExistence type="predicted"/>
<dbReference type="Gene3D" id="3.90.79.10">
    <property type="entry name" value="Nucleoside Triphosphate Pyrophosphohydrolase"/>
    <property type="match status" value="1"/>
</dbReference>
<dbReference type="PANTHER" id="PTHR43046:SF14">
    <property type="entry name" value="MUTT_NUDIX FAMILY PROTEIN"/>
    <property type="match status" value="1"/>
</dbReference>
<organism evidence="4 5">
    <name type="scientific">Candidatus Liptonbacteria bacterium RIFCSPHIGHO2_01_FULL_57_28</name>
    <dbReference type="NCBI Taxonomy" id="1798647"/>
    <lineage>
        <taxon>Bacteria</taxon>
        <taxon>Candidatus Liptoniibacteriota</taxon>
    </lineage>
</organism>
<dbReference type="Proteomes" id="UP000179059">
    <property type="component" value="Unassembled WGS sequence"/>
</dbReference>
<evidence type="ECO:0000256" key="1">
    <source>
        <dbReference type="ARBA" id="ARBA00001946"/>
    </source>
</evidence>
<gene>
    <name evidence="4" type="ORF">A2855_02250</name>
</gene>
<dbReference type="EMBL" id="MHKX01000021">
    <property type="protein sequence ID" value="OGY97872.1"/>
    <property type="molecule type" value="Genomic_DNA"/>
</dbReference>
<protein>
    <recommendedName>
        <fullName evidence="3">Nudix hydrolase domain-containing protein</fullName>
    </recommendedName>
</protein>
<dbReference type="Pfam" id="PF00293">
    <property type="entry name" value="NUDIX"/>
    <property type="match status" value="1"/>
</dbReference>
<dbReference type="PANTHER" id="PTHR43046">
    <property type="entry name" value="GDP-MANNOSE MANNOSYL HYDROLASE"/>
    <property type="match status" value="1"/>
</dbReference>